<keyword evidence="3" id="KW-1185">Reference proteome</keyword>
<dbReference type="HOGENOM" id="CLU_2173108_0_0_1"/>
<dbReference type="EnsemblMetazoa" id="ADAC009000-RA">
    <property type="protein sequence ID" value="ADAC009000-PA"/>
    <property type="gene ID" value="ADAC009000"/>
</dbReference>
<organism evidence="1">
    <name type="scientific">Anopheles darlingi</name>
    <name type="common">Mosquito</name>
    <dbReference type="NCBI Taxonomy" id="43151"/>
    <lineage>
        <taxon>Eukaryota</taxon>
        <taxon>Metazoa</taxon>
        <taxon>Ecdysozoa</taxon>
        <taxon>Arthropoda</taxon>
        <taxon>Hexapoda</taxon>
        <taxon>Insecta</taxon>
        <taxon>Pterygota</taxon>
        <taxon>Neoptera</taxon>
        <taxon>Endopterygota</taxon>
        <taxon>Diptera</taxon>
        <taxon>Nematocera</taxon>
        <taxon>Culicoidea</taxon>
        <taxon>Culicidae</taxon>
        <taxon>Anophelinae</taxon>
        <taxon>Anopheles</taxon>
    </lineage>
</organism>
<reference evidence="2" key="4">
    <citation type="submission" date="2015-06" db="UniProtKB">
        <authorList>
            <consortium name="EnsemblMetazoa"/>
        </authorList>
    </citation>
    <scope>IDENTIFICATION</scope>
</reference>
<accession>W5J980</accession>
<dbReference type="VEuPathDB" id="VectorBase:ADAR2_002795"/>
<name>W5J980_ANODA</name>
<protein>
    <submittedName>
        <fullName evidence="1 2">Uncharacterized protein</fullName>
    </submittedName>
</protein>
<dbReference type="AlphaFoldDB" id="W5J980"/>
<evidence type="ECO:0000313" key="1">
    <source>
        <dbReference type="EMBL" id="ETN59405.1"/>
    </source>
</evidence>
<dbReference type="VEuPathDB" id="VectorBase:ADAC009000"/>
<sequence length="110" mass="12085">MGQRHYTTLHQQLLQQHQHNNNNTHHNLNPLPNPPPINCNRATLGQGIRTGGGTVIPISSGIGMMTPGASASGVDRRNTGSLRDRLRTVKADDSYGLLECCDEEEEDEEE</sequence>
<evidence type="ECO:0000313" key="2">
    <source>
        <dbReference type="EnsemblMetazoa" id="ADAC009000-PA"/>
    </source>
</evidence>
<reference evidence="1" key="3">
    <citation type="journal article" date="2013" name="Nucleic Acids Res.">
        <title>The genome of Anopheles darlingi, the main neotropical malaria vector.</title>
        <authorList>
            <person name="Marinotti O."/>
            <person name="Cerqueira G.C."/>
            <person name="de Almeida L.G."/>
            <person name="Ferro M.I."/>
            <person name="Loreto E.L."/>
            <person name="Zaha A."/>
            <person name="Teixeira S.M."/>
            <person name="Wespiser A.R."/>
            <person name="Almeida E Silva A."/>
            <person name="Schlindwein A.D."/>
            <person name="Pacheco A.C."/>
            <person name="Silva A.L."/>
            <person name="Graveley B.R."/>
            <person name="Walenz B.P."/>
            <person name="Lima Bde A."/>
            <person name="Ribeiro C.A."/>
            <person name="Nunes-Silva C.G."/>
            <person name="de Carvalho C.R."/>
            <person name="Soares C.M."/>
            <person name="de Menezes C.B."/>
            <person name="Matiolli C."/>
            <person name="Caffrey D."/>
            <person name="Araujo D.A."/>
            <person name="de Oliveira D.M."/>
            <person name="Golenbock D."/>
            <person name="Grisard E.C."/>
            <person name="Fantinatti-Garboggini F."/>
            <person name="de Carvalho F.M."/>
            <person name="Barcellos F.G."/>
            <person name="Prosdocimi F."/>
            <person name="May G."/>
            <person name="Azevedo Junior G.M."/>
            <person name="Guimaraes G.M."/>
            <person name="Goldman G.H."/>
            <person name="Padilha I.Q."/>
            <person name="Batista Jda S."/>
            <person name="Ferro J.A."/>
            <person name="Ribeiro J.M."/>
            <person name="Fietto J.L."/>
            <person name="Dabbas K.M."/>
            <person name="Cerdeira L."/>
            <person name="Agnez-Lima L.F."/>
            <person name="Brocchi M."/>
            <person name="de Carvalho M.O."/>
            <person name="Teixeira Mde M."/>
            <person name="Diniz Maia Mde M."/>
            <person name="Goldman M.H."/>
            <person name="Cruz Schneider M.P."/>
            <person name="Felipe M.S."/>
            <person name="Hungria M."/>
            <person name="Nicolas M.F."/>
            <person name="Pereira M."/>
            <person name="Montes M.A."/>
            <person name="Cantao M.E."/>
            <person name="Vincentz M."/>
            <person name="Rafael M.S."/>
            <person name="Silverman N."/>
            <person name="Stoco P.H."/>
            <person name="Souza R.C."/>
            <person name="Vicentini R."/>
            <person name="Gazzinelli R.T."/>
            <person name="Neves Rde O."/>
            <person name="Silva R."/>
            <person name="Astolfi-Filho S."/>
            <person name="Maciel T.E."/>
            <person name="Urmenyi T.P."/>
            <person name="Tadei W.P."/>
            <person name="Camargo E.P."/>
            <person name="de Vasconcelos A.T."/>
        </authorList>
    </citation>
    <scope>NUCLEOTIDE SEQUENCE</scope>
</reference>
<proteinExistence type="predicted"/>
<gene>
    <name evidence="1" type="ORF">AND_009000</name>
</gene>
<evidence type="ECO:0000313" key="3">
    <source>
        <dbReference type="Proteomes" id="UP000000673"/>
    </source>
</evidence>
<reference evidence="1 3" key="1">
    <citation type="journal article" date="2010" name="BMC Genomics">
        <title>Combination of measures distinguishes pre-miRNAs from other stem-loops in the genome of the newly sequenced Anopheles darlingi.</title>
        <authorList>
            <person name="Mendes N.D."/>
            <person name="Freitas A.T."/>
            <person name="Vasconcelos A.T."/>
            <person name="Sagot M.F."/>
        </authorList>
    </citation>
    <scope>NUCLEOTIDE SEQUENCE</scope>
</reference>
<reference evidence="1" key="2">
    <citation type="submission" date="2010-05" db="EMBL/GenBank/DDBJ databases">
        <authorList>
            <person name="Almeida L.G."/>
            <person name="Nicolas M.F."/>
            <person name="Souza R.C."/>
            <person name="Vasconcelos A.T.R."/>
        </authorList>
    </citation>
    <scope>NUCLEOTIDE SEQUENCE</scope>
</reference>
<dbReference type="Proteomes" id="UP000000673">
    <property type="component" value="Unassembled WGS sequence"/>
</dbReference>
<dbReference type="EMBL" id="ADMH02002088">
    <property type="protein sequence ID" value="ETN59405.1"/>
    <property type="molecule type" value="Genomic_DNA"/>
</dbReference>